<accession>X0WFV4</accession>
<gene>
    <name evidence="2" type="ORF">S01H1_60790</name>
</gene>
<dbReference type="EMBL" id="BARS01039827">
    <property type="protein sequence ID" value="GAG23418.1"/>
    <property type="molecule type" value="Genomic_DNA"/>
</dbReference>
<organism evidence="2">
    <name type="scientific">marine sediment metagenome</name>
    <dbReference type="NCBI Taxonomy" id="412755"/>
    <lineage>
        <taxon>unclassified sequences</taxon>
        <taxon>metagenomes</taxon>
        <taxon>ecological metagenomes</taxon>
    </lineage>
</organism>
<protein>
    <submittedName>
        <fullName evidence="2">Uncharacterized protein</fullName>
    </submittedName>
</protein>
<sequence>EELDDEKAESQDELQEDELDDEPSTMTRNSISVTRSFQKGSWHTTNKRASVSSAAVLFRLQLTK</sequence>
<proteinExistence type="predicted"/>
<feature type="non-terminal residue" evidence="2">
    <location>
        <position position="1"/>
    </location>
</feature>
<evidence type="ECO:0000313" key="2">
    <source>
        <dbReference type="EMBL" id="GAG23418.1"/>
    </source>
</evidence>
<feature type="compositionally biased region" description="Acidic residues" evidence="1">
    <location>
        <begin position="1"/>
        <end position="23"/>
    </location>
</feature>
<dbReference type="AlphaFoldDB" id="X0WFV4"/>
<feature type="compositionally biased region" description="Polar residues" evidence="1">
    <location>
        <begin position="24"/>
        <end position="45"/>
    </location>
</feature>
<reference evidence="2" key="1">
    <citation type="journal article" date="2014" name="Front. Microbiol.">
        <title>High frequency of phylogenetically diverse reductive dehalogenase-homologous genes in deep subseafloor sedimentary metagenomes.</title>
        <authorList>
            <person name="Kawai M."/>
            <person name="Futagami T."/>
            <person name="Toyoda A."/>
            <person name="Takaki Y."/>
            <person name="Nishi S."/>
            <person name="Hori S."/>
            <person name="Arai W."/>
            <person name="Tsubouchi T."/>
            <person name="Morono Y."/>
            <person name="Uchiyama I."/>
            <person name="Ito T."/>
            <person name="Fujiyama A."/>
            <person name="Inagaki F."/>
            <person name="Takami H."/>
        </authorList>
    </citation>
    <scope>NUCLEOTIDE SEQUENCE</scope>
    <source>
        <strain evidence="2">Expedition CK06-06</strain>
    </source>
</reference>
<feature type="region of interest" description="Disordered" evidence="1">
    <location>
        <begin position="1"/>
        <end position="45"/>
    </location>
</feature>
<evidence type="ECO:0000256" key="1">
    <source>
        <dbReference type="SAM" id="MobiDB-lite"/>
    </source>
</evidence>
<name>X0WFV4_9ZZZZ</name>
<comment type="caution">
    <text evidence="2">The sequence shown here is derived from an EMBL/GenBank/DDBJ whole genome shotgun (WGS) entry which is preliminary data.</text>
</comment>